<proteinExistence type="predicted"/>
<dbReference type="PATRIC" id="fig|754476.3.peg.239"/>
<dbReference type="HOGENOM" id="CLU_3272652_0_0_6"/>
<reference evidence="1 2" key="1">
    <citation type="journal article" date="2012" name="J. Bacteriol.">
        <title>Complete genome sequences of Methylophaga sp. strain JAM1 and Methylophaga sp. strain JAM7.</title>
        <authorList>
            <person name="Villeneuve C."/>
            <person name="Martineau C."/>
            <person name="Mauffrey F."/>
            <person name="Villemur R."/>
        </authorList>
    </citation>
    <scope>NUCLEOTIDE SEQUENCE [LARGE SCALE GENOMIC DNA]</scope>
    <source>
        <strain evidence="1 2">JAM1</strain>
    </source>
</reference>
<organism evidence="1 2">
    <name type="scientific">Methylophaga nitratireducenticrescens</name>
    <dbReference type="NCBI Taxonomy" id="754476"/>
    <lineage>
        <taxon>Bacteria</taxon>
        <taxon>Pseudomonadati</taxon>
        <taxon>Pseudomonadota</taxon>
        <taxon>Gammaproteobacteria</taxon>
        <taxon>Thiotrichales</taxon>
        <taxon>Piscirickettsiaceae</taxon>
        <taxon>Methylophaga</taxon>
    </lineage>
</organism>
<gene>
    <name evidence="1" type="ordered locus">Q7A_241</name>
</gene>
<sequence length="41" mass="4468">MIVVQKMQLELNGSESIVILGDPFLPCFCATLLSFDIAVPD</sequence>
<dbReference type="EMBL" id="CP003390">
    <property type="protein sequence ID" value="AFI83100.1"/>
    <property type="molecule type" value="Genomic_DNA"/>
</dbReference>
<name>I1XFD1_METNJ</name>
<dbReference type="STRING" id="754476.Q7A_241"/>
<dbReference type="Proteomes" id="UP000009144">
    <property type="component" value="Chromosome"/>
</dbReference>
<evidence type="ECO:0000313" key="2">
    <source>
        <dbReference type="Proteomes" id="UP000009144"/>
    </source>
</evidence>
<protein>
    <submittedName>
        <fullName evidence="1">Uncharacterized protein</fullName>
    </submittedName>
</protein>
<keyword evidence="2" id="KW-1185">Reference proteome</keyword>
<evidence type="ECO:0000313" key="1">
    <source>
        <dbReference type="EMBL" id="AFI83100.1"/>
    </source>
</evidence>
<dbReference type="AlphaFoldDB" id="I1XFD1"/>
<accession>I1XFD1</accession>
<reference evidence="1 2" key="2">
    <citation type="journal article" date="2013" name="Int. J. Syst. Evol. Microbiol.">
        <title>Methylophaga nitratireducenticrescens sp. nov. and Methylophaga frappieri sp. nov., isolated from the biofilm of the methanol-fed denitrification system treating the seawater at the Montreal Biodome.</title>
        <authorList>
            <person name="Villeneuve C."/>
            <person name="Martineau C."/>
            <person name="Mauffrey F."/>
            <person name="Villemur R."/>
        </authorList>
    </citation>
    <scope>NUCLEOTIDE SEQUENCE [LARGE SCALE GENOMIC DNA]</scope>
    <source>
        <strain evidence="1 2">JAM1</strain>
    </source>
</reference>